<dbReference type="GO" id="GO:0043093">
    <property type="term" value="P:FtsZ-dependent cytokinesis"/>
    <property type="evidence" value="ECO:0007669"/>
    <property type="project" value="TreeGrafter"/>
</dbReference>
<dbReference type="SUPFAM" id="SSF102829">
    <property type="entry name" value="Cell division protein ZapA-like"/>
    <property type="match status" value="1"/>
</dbReference>
<evidence type="ECO:0000256" key="9">
    <source>
        <dbReference type="ARBA" id="ARBA00033158"/>
    </source>
</evidence>
<reference evidence="11 12" key="1">
    <citation type="submission" date="2016-11" db="EMBL/GenBank/DDBJ databases">
        <authorList>
            <person name="Jaros S."/>
            <person name="Januszkiewicz K."/>
            <person name="Wedrychowicz H."/>
        </authorList>
    </citation>
    <scope>NUCLEOTIDE SEQUENCE [LARGE SCALE GENOMIC DNA]</scope>
    <source>
        <strain evidence="11 12">DSM 21758</strain>
    </source>
</reference>
<dbReference type="Gene3D" id="6.10.250.790">
    <property type="match status" value="1"/>
</dbReference>
<dbReference type="GO" id="GO:0032153">
    <property type="term" value="C:cell division site"/>
    <property type="evidence" value="ECO:0007669"/>
    <property type="project" value="TreeGrafter"/>
</dbReference>
<comment type="function">
    <text evidence="7">Activator of cell division through the inhibition of FtsZ GTPase activity, therefore promoting FtsZ assembly into bundles of protofilaments necessary for the formation of the division Z ring. It is recruited early at mid-cell but it is not essential for cell division.</text>
</comment>
<feature type="coiled-coil region" evidence="10">
    <location>
        <begin position="70"/>
        <end position="140"/>
    </location>
</feature>
<evidence type="ECO:0000256" key="6">
    <source>
        <dbReference type="ARBA" id="ARBA00023306"/>
    </source>
</evidence>
<organism evidence="11 12">
    <name type="scientific">Clostridium cavendishii DSM 21758</name>
    <dbReference type="NCBI Taxonomy" id="1121302"/>
    <lineage>
        <taxon>Bacteria</taxon>
        <taxon>Bacillati</taxon>
        <taxon>Bacillota</taxon>
        <taxon>Clostridia</taxon>
        <taxon>Eubacteriales</taxon>
        <taxon>Clostridiaceae</taxon>
        <taxon>Clostridium</taxon>
    </lineage>
</organism>
<evidence type="ECO:0000256" key="4">
    <source>
        <dbReference type="ARBA" id="ARBA00022618"/>
    </source>
</evidence>
<dbReference type="PANTHER" id="PTHR34981:SF1">
    <property type="entry name" value="CELL DIVISION PROTEIN ZAPA"/>
    <property type="match status" value="1"/>
</dbReference>
<dbReference type="EMBL" id="FQZB01000009">
    <property type="protein sequence ID" value="SHJ62319.1"/>
    <property type="molecule type" value="Genomic_DNA"/>
</dbReference>
<keyword evidence="12" id="KW-1185">Reference proteome</keyword>
<dbReference type="GO" id="GO:0005829">
    <property type="term" value="C:cytosol"/>
    <property type="evidence" value="ECO:0007669"/>
    <property type="project" value="TreeGrafter"/>
</dbReference>
<dbReference type="GO" id="GO:0000917">
    <property type="term" value="P:division septum assembly"/>
    <property type="evidence" value="ECO:0007669"/>
    <property type="project" value="UniProtKB-KW"/>
</dbReference>
<dbReference type="InterPro" id="IPR053712">
    <property type="entry name" value="Bac_CellDiv_Activator"/>
</dbReference>
<protein>
    <recommendedName>
        <fullName evidence="2">Cell division protein ZapA</fullName>
    </recommendedName>
    <alternativeName>
        <fullName evidence="9">Z ring-associated protein ZapA</fullName>
    </alternativeName>
</protein>
<dbReference type="AlphaFoldDB" id="A0A1M6KTT0"/>
<dbReference type="GO" id="GO:0030428">
    <property type="term" value="C:cell septum"/>
    <property type="evidence" value="ECO:0007669"/>
    <property type="project" value="TreeGrafter"/>
</dbReference>
<dbReference type="Pfam" id="PF05164">
    <property type="entry name" value="ZapA"/>
    <property type="match status" value="1"/>
</dbReference>
<dbReference type="PANTHER" id="PTHR34981">
    <property type="entry name" value="CELL DIVISION PROTEIN ZAPA"/>
    <property type="match status" value="1"/>
</dbReference>
<evidence type="ECO:0000256" key="10">
    <source>
        <dbReference type="SAM" id="Coils"/>
    </source>
</evidence>
<evidence type="ECO:0000256" key="8">
    <source>
        <dbReference type="ARBA" id="ARBA00026068"/>
    </source>
</evidence>
<proteinExistence type="predicted"/>
<keyword evidence="5" id="KW-0717">Septation</keyword>
<keyword evidence="3" id="KW-0963">Cytoplasm</keyword>
<sequence length="200" mass="23001">MMATVTVKINGIEYNLKGEANDDYLKHVAEYVEGKLKDISNKNAKLSTTAAAVLTAINVVDELFKGNKDYNELLSDYDNLRIEKKSLVKDIEELKSKLKELEEREEIEASKALEEDVSKINNLEEENIKFKEQIDLLTKECKATVAKNKRLTESNKEMKFNNQTLKYKVMDLQKKYVDSQIIIAKERVNKNPLLNINKAQ</sequence>
<evidence type="ECO:0000256" key="1">
    <source>
        <dbReference type="ARBA" id="ARBA00004496"/>
    </source>
</evidence>
<dbReference type="InterPro" id="IPR036192">
    <property type="entry name" value="Cell_div_ZapA-like_sf"/>
</dbReference>
<accession>A0A1M6KTT0</accession>
<evidence type="ECO:0000256" key="5">
    <source>
        <dbReference type="ARBA" id="ARBA00023210"/>
    </source>
</evidence>
<gene>
    <name evidence="11" type="ORF">SAMN02745163_02294</name>
</gene>
<keyword evidence="4 11" id="KW-0132">Cell division</keyword>
<dbReference type="GO" id="GO:0000921">
    <property type="term" value="P:septin ring assembly"/>
    <property type="evidence" value="ECO:0007669"/>
    <property type="project" value="TreeGrafter"/>
</dbReference>
<evidence type="ECO:0000256" key="3">
    <source>
        <dbReference type="ARBA" id="ARBA00022490"/>
    </source>
</evidence>
<evidence type="ECO:0000313" key="12">
    <source>
        <dbReference type="Proteomes" id="UP000184310"/>
    </source>
</evidence>
<comment type="subcellular location">
    <subcellularLocation>
        <location evidence="1">Cytoplasm</location>
    </subcellularLocation>
</comment>
<dbReference type="Proteomes" id="UP000184310">
    <property type="component" value="Unassembled WGS sequence"/>
</dbReference>
<evidence type="ECO:0000256" key="7">
    <source>
        <dbReference type="ARBA" id="ARBA00024910"/>
    </source>
</evidence>
<comment type="subunit">
    <text evidence="8">Homodimer. Interacts with FtsZ.</text>
</comment>
<keyword evidence="10" id="KW-0175">Coiled coil</keyword>
<dbReference type="InterPro" id="IPR007838">
    <property type="entry name" value="Cell_div_ZapA-like"/>
</dbReference>
<name>A0A1M6KTT0_9CLOT</name>
<evidence type="ECO:0000256" key="2">
    <source>
        <dbReference type="ARBA" id="ARBA00015195"/>
    </source>
</evidence>
<evidence type="ECO:0000313" key="11">
    <source>
        <dbReference type="EMBL" id="SHJ62319.1"/>
    </source>
</evidence>
<keyword evidence="6" id="KW-0131">Cell cycle</keyword>
<dbReference type="STRING" id="1121302.SAMN02745163_02294"/>